<keyword evidence="4 7" id="KW-0413">Isomerase</keyword>
<dbReference type="NCBIfam" id="TIGR00543">
    <property type="entry name" value="isochor_syn"/>
    <property type="match status" value="1"/>
</dbReference>
<feature type="domain" description="Chorismate-utilising enzyme C-terminal" evidence="6">
    <location>
        <begin position="217"/>
        <end position="469"/>
    </location>
</feature>
<gene>
    <name evidence="7" type="ORF">KR51_00034710</name>
</gene>
<sequence>MHAVPSSVRSSSPLDLPFDLHPGSEQRAVLMAARERARRRGCPQVVVLRSELPPVDPLAVLQAAYRSDRLYGYWERRDRHHAIAAFGAAASATFATVRRFVQVREFVERWRARLLASEEASTPKFFCSFAFAAAPPASVPPPLFPAATVFLPHHQLERCGERVELTTHLVLSPQNDLDALWANYCRDLRAIACIRSEVVPTPILPAQWLQHRESRPERFTAGVSGALEAIAAEQLEKVVLARSLEVVAPLPLNPFASLDFLRRQHPDCFAFAVGNGRNAHFIGASPERLLSARDRHLVSDALAGSAPRGATPAEDARLAAALLASDKEQREHALVREFICLRLRQLGLSPQMGPLQLMQLANIQHLWTPVRALADTGHSIFDILSHLHPTPAVAGLPRARACDYIQSSEAGDRSLYAGPLGWADGNGNAEFVVGIRSAEVVGARARLCAGAGIVAGSDPQAELAEVQLKWQAMLRALGRT</sequence>
<dbReference type="InterPro" id="IPR015890">
    <property type="entry name" value="Chorismate_C"/>
</dbReference>
<evidence type="ECO:0000259" key="6">
    <source>
        <dbReference type="Pfam" id="PF00425"/>
    </source>
</evidence>
<dbReference type="EMBL" id="ASSJ01000081">
    <property type="protein sequence ID" value="ERN40179.1"/>
    <property type="molecule type" value="Genomic_DNA"/>
</dbReference>
<evidence type="ECO:0000256" key="4">
    <source>
        <dbReference type="ARBA" id="ARBA00023235"/>
    </source>
</evidence>
<comment type="caution">
    <text evidence="7">The sequence shown here is derived from an EMBL/GenBank/DDBJ whole genome shotgun (WGS) entry which is preliminary data.</text>
</comment>
<dbReference type="PANTHER" id="PTHR42839:SF2">
    <property type="entry name" value="ISOCHORISMATE SYNTHASE ENTC"/>
    <property type="match status" value="1"/>
</dbReference>
<dbReference type="OrthoDB" id="9803598at2"/>
<proteinExistence type="inferred from homology"/>
<organism evidence="7 8">
    <name type="scientific">Rubidibacter lacunae KORDI 51-2</name>
    <dbReference type="NCBI Taxonomy" id="582515"/>
    <lineage>
        <taxon>Bacteria</taxon>
        <taxon>Bacillati</taxon>
        <taxon>Cyanobacteriota</taxon>
        <taxon>Cyanophyceae</taxon>
        <taxon>Oscillatoriophycideae</taxon>
        <taxon>Chroococcales</taxon>
        <taxon>Aphanothecaceae</taxon>
        <taxon>Rubidibacter</taxon>
    </lineage>
</organism>
<keyword evidence="8" id="KW-1185">Reference proteome</keyword>
<dbReference type="InterPro" id="IPR004561">
    <property type="entry name" value="IsoChor_synthase"/>
</dbReference>
<evidence type="ECO:0000256" key="3">
    <source>
        <dbReference type="ARBA" id="ARBA00012824"/>
    </source>
</evidence>
<evidence type="ECO:0000313" key="8">
    <source>
        <dbReference type="Proteomes" id="UP000016960"/>
    </source>
</evidence>
<dbReference type="InParanoid" id="U5DHU6"/>
<evidence type="ECO:0000313" key="7">
    <source>
        <dbReference type="EMBL" id="ERN40179.1"/>
    </source>
</evidence>
<dbReference type="InterPro" id="IPR005801">
    <property type="entry name" value="ADC_synthase"/>
</dbReference>
<dbReference type="SUPFAM" id="SSF56322">
    <property type="entry name" value="ADC synthase"/>
    <property type="match status" value="1"/>
</dbReference>
<dbReference type="EC" id="5.4.4.2" evidence="3"/>
<name>U5DHU6_9CHRO</name>
<dbReference type="GO" id="GO:0008909">
    <property type="term" value="F:isochorismate synthase activity"/>
    <property type="evidence" value="ECO:0007669"/>
    <property type="project" value="UniProtKB-EC"/>
</dbReference>
<evidence type="ECO:0000256" key="1">
    <source>
        <dbReference type="ARBA" id="ARBA00000799"/>
    </source>
</evidence>
<dbReference type="RefSeq" id="WP_022609085.1">
    <property type="nucleotide sequence ID" value="NZ_ASSJ01000081.1"/>
</dbReference>
<dbReference type="STRING" id="582515.KR51_00034710"/>
<dbReference type="PANTHER" id="PTHR42839">
    <property type="entry name" value="ISOCHORISMATE SYNTHASE ENTC"/>
    <property type="match status" value="1"/>
</dbReference>
<comment type="catalytic activity">
    <reaction evidence="1">
        <text>chorismate = isochorismate</text>
        <dbReference type="Rhea" id="RHEA:18985"/>
        <dbReference type="ChEBI" id="CHEBI:29748"/>
        <dbReference type="ChEBI" id="CHEBI:29780"/>
        <dbReference type="EC" id="5.4.4.2"/>
    </reaction>
</comment>
<dbReference type="Gene3D" id="3.60.120.10">
    <property type="entry name" value="Anthranilate synthase"/>
    <property type="match status" value="1"/>
</dbReference>
<dbReference type="AlphaFoldDB" id="U5DHU6"/>
<evidence type="ECO:0000256" key="2">
    <source>
        <dbReference type="ARBA" id="ARBA00005297"/>
    </source>
</evidence>
<dbReference type="FunCoup" id="U5DHU6">
    <property type="interactions" value="26"/>
</dbReference>
<dbReference type="PATRIC" id="fig|582515.4.peg.3896"/>
<comment type="similarity">
    <text evidence="2">Belongs to the isochorismate synthase family.</text>
</comment>
<dbReference type="Proteomes" id="UP000016960">
    <property type="component" value="Unassembled WGS sequence"/>
</dbReference>
<evidence type="ECO:0000256" key="5">
    <source>
        <dbReference type="ARBA" id="ARBA00041564"/>
    </source>
</evidence>
<dbReference type="eggNOG" id="COG1169">
    <property type="taxonomic scope" value="Bacteria"/>
</dbReference>
<protein>
    <recommendedName>
        <fullName evidence="3">isochorismate synthase</fullName>
        <ecNumber evidence="3">5.4.4.2</ecNumber>
    </recommendedName>
    <alternativeName>
        <fullName evidence="5">Isochorismate mutase</fullName>
    </alternativeName>
</protein>
<reference evidence="7 8" key="1">
    <citation type="submission" date="2013-05" db="EMBL/GenBank/DDBJ databases">
        <title>Draft genome sequence of Rubidibacter lacunae KORDI 51-2.</title>
        <authorList>
            <person name="Choi D.H."/>
            <person name="Noh J.H."/>
            <person name="Kwon K.-K."/>
            <person name="Lee J.-H."/>
            <person name="Ryu J.-Y."/>
        </authorList>
    </citation>
    <scope>NUCLEOTIDE SEQUENCE [LARGE SCALE GENOMIC DNA]</scope>
    <source>
        <strain evidence="7 8">KORDI 51-2</strain>
    </source>
</reference>
<accession>U5DHU6</accession>
<dbReference type="Pfam" id="PF00425">
    <property type="entry name" value="Chorismate_bind"/>
    <property type="match status" value="1"/>
</dbReference>